<dbReference type="GO" id="GO:0005840">
    <property type="term" value="C:ribosome"/>
    <property type="evidence" value="ECO:0007669"/>
    <property type="project" value="UniProtKB-KW"/>
</dbReference>
<dbReference type="Pfam" id="PF17136">
    <property type="entry name" value="ribosomal_L24"/>
    <property type="match status" value="1"/>
</dbReference>
<keyword evidence="9" id="KW-0934">Plastid</keyword>
<dbReference type="RefSeq" id="YP_009541817.1">
    <property type="nucleotide sequence ID" value="NC_039978.1"/>
</dbReference>
<comment type="function">
    <text evidence="1">One of two assembly initiator proteins, it binds directly to the 5'-end of the 23S rRNA, where it nucleates assembly of the 50S subunit.</text>
</comment>
<dbReference type="InterPro" id="IPR008991">
    <property type="entry name" value="Translation_prot_SH3-like_sf"/>
</dbReference>
<dbReference type="GeneID" id="38463592"/>
<dbReference type="InterPro" id="IPR005825">
    <property type="entry name" value="Ribosomal_uL24_CS"/>
</dbReference>
<dbReference type="EMBL" id="MH281628">
    <property type="protein sequence ID" value="AYR06026.1"/>
    <property type="molecule type" value="Genomic_DNA"/>
</dbReference>
<dbReference type="GO" id="GO:0006412">
    <property type="term" value="P:translation"/>
    <property type="evidence" value="ECO:0007669"/>
    <property type="project" value="InterPro"/>
</dbReference>
<dbReference type="GO" id="GO:1990904">
    <property type="term" value="C:ribonucleoprotein complex"/>
    <property type="evidence" value="ECO:0007669"/>
    <property type="project" value="UniProtKB-KW"/>
</dbReference>
<dbReference type="SUPFAM" id="SSF50104">
    <property type="entry name" value="Translation proteins SH3-like domain"/>
    <property type="match status" value="1"/>
</dbReference>
<dbReference type="Pfam" id="PF00467">
    <property type="entry name" value="KOW"/>
    <property type="match status" value="1"/>
</dbReference>
<name>A0A3G3MGR7_9FLOR</name>
<dbReference type="CDD" id="cd06089">
    <property type="entry name" value="KOW_RPL26"/>
    <property type="match status" value="1"/>
</dbReference>
<dbReference type="InterPro" id="IPR041988">
    <property type="entry name" value="Ribosomal_uL24_KOW"/>
</dbReference>
<evidence type="ECO:0000256" key="1">
    <source>
        <dbReference type="ARBA" id="ARBA00004072"/>
    </source>
</evidence>
<reference evidence="9" key="1">
    <citation type="journal article" date="2018" name="Genome Biol. Evol.">
        <title>Mitochondrial and Plastid Genomes from Coralline Red Algae Provide Insights into the Incongruent Evolutionary Histories of Organelles.</title>
        <authorList>
            <person name="Lee J."/>
            <person name="Song H.J."/>
            <person name="In Park S."/>
            <person name="Lee Y.M."/>
            <person name="Jeong S.Y."/>
            <person name="Oh Cho T."/>
            <person name="Kim J.H."/>
            <person name="Choi H.G."/>
            <person name="Choi C.G."/>
            <person name="Nelson W.A."/>
            <person name="Fredericq S."/>
            <person name="Bhattacharya D."/>
            <person name="Su Yoon H."/>
        </authorList>
    </citation>
    <scope>NUCLEOTIDE SEQUENCE</scope>
</reference>
<dbReference type="InterPro" id="IPR005824">
    <property type="entry name" value="KOW"/>
</dbReference>
<evidence type="ECO:0000256" key="5">
    <source>
        <dbReference type="ARBA" id="ARBA00035282"/>
    </source>
</evidence>
<dbReference type="GO" id="GO:0003723">
    <property type="term" value="F:RNA binding"/>
    <property type="evidence" value="ECO:0007669"/>
    <property type="project" value="InterPro"/>
</dbReference>
<dbReference type="NCBIfam" id="TIGR01079">
    <property type="entry name" value="rplX_bact"/>
    <property type="match status" value="1"/>
</dbReference>
<organism evidence="9">
    <name type="scientific">Neogoniolithon spectabile</name>
    <dbReference type="NCBI Taxonomy" id="231755"/>
    <lineage>
        <taxon>Eukaryota</taxon>
        <taxon>Rhodophyta</taxon>
        <taxon>Florideophyceae</taxon>
        <taxon>Corallinophycidae</taxon>
        <taxon>Corallinales</taxon>
        <taxon>Spongitidaceae</taxon>
        <taxon>Neogoniolithoideae</taxon>
        <taxon>Neogoniolithon</taxon>
    </lineage>
</organism>
<keyword evidence="4 7" id="KW-0687">Ribonucleoprotein</keyword>
<feature type="domain" description="KOW" evidence="8">
    <location>
        <begin position="6"/>
        <end position="33"/>
    </location>
</feature>
<dbReference type="PANTHER" id="PTHR12903">
    <property type="entry name" value="MITOCHONDRIAL RIBOSOMAL PROTEIN L24"/>
    <property type="match status" value="1"/>
</dbReference>
<proteinExistence type="inferred from homology"/>
<evidence type="ECO:0000259" key="8">
    <source>
        <dbReference type="SMART" id="SM00739"/>
    </source>
</evidence>
<dbReference type="AlphaFoldDB" id="A0A3G3MGR7"/>
<gene>
    <name evidence="9" type="primary">rpl24</name>
</gene>
<protein>
    <recommendedName>
        <fullName evidence="5">Large ribosomal subunit protein uL24c</fullName>
    </recommendedName>
    <alternativeName>
        <fullName evidence="6">50S ribosomal protein L24, chloroplastic</fullName>
    </alternativeName>
</protein>
<dbReference type="SMART" id="SM00739">
    <property type="entry name" value="KOW"/>
    <property type="match status" value="1"/>
</dbReference>
<evidence type="ECO:0000256" key="2">
    <source>
        <dbReference type="ARBA" id="ARBA00010618"/>
    </source>
</evidence>
<keyword evidence="3 7" id="KW-0689">Ribosomal protein</keyword>
<sequence>MKHKIHVKIGDTVQIIAGQYKGQVGKISRVLKKHNKVIINNCNLRTKHIKPSQEGENGKIISIEAPIHSSNIMMYSVKHRVRSRYTITFDKNKQKIRVLKKNQETI</sequence>
<evidence type="ECO:0000256" key="3">
    <source>
        <dbReference type="ARBA" id="ARBA00022980"/>
    </source>
</evidence>
<geneLocation type="plastid" evidence="9"/>
<evidence type="ECO:0000256" key="6">
    <source>
        <dbReference type="ARBA" id="ARBA00035361"/>
    </source>
</evidence>
<dbReference type="InterPro" id="IPR057264">
    <property type="entry name" value="Ribosomal_uL24_C"/>
</dbReference>
<dbReference type="InterPro" id="IPR014722">
    <property type="entry name" value="Rib_uL2_dom2"/>
</dbReference>
<dbReference type="Gene3D" id="2.30.30.30">
    <property type="match status" value="1"/>
</dbReference>
<accession>A0A3G3MGR7</accession>
<evidence type="ECO:0000256" key="4">
    <source>
        <dbReference type="ARBA" id="ARBA00023274"/>
    </source>
</evidence>
<evidence type="ECO:0000313" key="9">
    <source>
        <dbReference type="EMBL" id="AYR06026.1"/>
    </source>
</evidence>
<dbReference type="GO" id="GO:0003735">
    <property type="term" value="F:structural constituent of ribosome"/>
    <property type="evidence" value="ECO:0007669"/>
    <property type="project" value="InterPro"/>
</dbReference>
<dbReference type="InterPro" id="IPR003256">
    <property type="entry name" value="Ribosomal_uL24"/>
</dbReference>
<dbReference type="PROSITE" id="PS01108">
    <property type="entry name" value="RIBOSOMAL_L24"/>
    <property type="match status" value="1"/>
</dbReference>
<evidence type="ECO:0000256" key="7">
    <source>
        <dbReference type="RuleBase" id="RU003477"/>
    </source>
</evidence>
<comment type="similarity">
    <text evidence="2 7">Belongs to the universal ribosomal protein uL24 family.</text>
</comment>
<dbReference type="HAMAP" id="MF_01326_B">
    <property type="entry name" value="Ribosomal_uL24_B"/>
    <property type="match status" value="1"/>
</dbReference>